<dbReference type="PANTHER" id="PTHR37042:SF4">
    <property type="entry name" value="OUTER MEMBRANE PROTEIN RV1973"/>
    <property type="match status" value="1"/>
</dbReference>
<organism evidence="4 5">
    <name type="scientific">Mycolicibacterium porcinum</name>
    <dbReference type="NCBI Taxonomy" id="39693"/>
    <lineage>
        <taxon>Bacteria</taxon>
        <taxon>Bacillati</taxon>
        <taxon>Actinomycetota</taxon>
        <taxon>Actinomycetes</taxon>
        <taxon>Mycobacteriales</taxon>
        <taxon>Mycobacteriaceae</taxon>
        <taxon>Mycolicibacterium</taxon>
    </lineage>
</organism>
<sequence>MPKPRVVAMFGLATLVALGAVLGWLGFRLEDARREHQHEAVLVEAARQGALNLTTVDYAHVDADVQRILDSATGEFRADFDQRAQPFIDVVRQAKSKTTGTVTAAGLESIDGDQARVLVAVSVKTFGEQADPEPRRWRLRIDVQRDGEQVKVSNVQFVP</sequence>
<gene>
    <name evidence="4" type="ORF">H5P34_29355</name>
</gene>
<evidence type="ECO:0000313" key="4">
    <source>
        <dbReference type="EMBL" id="MCV7392169.1"/>
    </source>
</evidence>
<evidence type="ECO:0000256" key="1">
    <source>
        <dbReference type="ARBA" id="ARBA00004370"/>
    </source>
</evidence>
<dbReference type="Proteomes" id="UP001141659">
    <property type="component" value="Unassembled WGS sequence"/>
</dbReference>
<proteinExistence type="predicted"/>
<dbReference type="GO" id="GO:0016020">
    <property type="term" value="C:membrane"/>
    <property type="evidence" value="ECO:0007669"/>
    <property type="project" value="UniProtKB-SubCell"/>
</dbReference>
<evidence type="ECO:0000256" key="3">
    <source>
        <dbReference type="SAM" id="Phobius"/>
    </source>
</evidence>
<evidence type="ECO:0000313" key="5">
    <source>
        <dbReference type="Proteomes" id="UP001141659"/>
    </source>
</evidence>
<reference evidence="4" key="2">
    <citation type="journal article" date="2022" name="BMC Genomics">
        <title>Comparative genome analysis of mycobacteria focusing on tRNA and non-coding RNA.</title>
        <authorList>
            <person name="Behra P.R.K."/>
            <person name="Pettersson B.M.F."/>
            <person name="Ramesh M."/>
            <person name="Das S."/>
            <person name="Dasgupta S."/>
            <person name="Kirsebom L.A."/>
        </authorList>
    </citation>
    <scope>NUCLEOTIDE SEQUENCE</scope>
    <source>
        <strain evidence="4">DSM 44242</strain>
    </source>
</reference>
<feature type="transmembrane region" description="Helical" evidence="3">
    <location>
        <begin position="6"/>
        <end position="27"/>
    </location>
</feature>
<evidence type="ECO:0000256" key="2">
    <source>
        <dbReference type="ARBA" id="ARBA00023136"/>
    </source>
</evidence>
<keyword evidence="3" id="KW-0812">Transmembrane</keyword>
<accession>A0AAW5TBL9</accession>
<protein>
    <submittedName>
        <fullName evidence="4">Mammalian cell entry protein</fullName>
    </submittedName>
</protein>
<dbReference type="EMBL" id="JACKVC010000026">
    <property type="protein sequence ID" value="MCV7392169.1"/>
    <property type="molecule type" value="Genomic_DNA"/>
</dbReference>
<keyword evidence="3" id="KW-1133">Transmembrane helix</keyword>
<name>A0AAW5TBL9_9MYCO</name>
<reference evidence="4" key="1">
    <citation type="submission" date="2020-07" db="EMBL/GenBank/DDBJ databases">
        <authorList>
            <person name="Pettersson B.M.F."/>
            <person name="Behra P.R.K."/>
            <person name="Ramesh M."/>
            <person name="Das S."/>
            <person name="Dasgupta S."/>
            <person name="Kirsebom L.A."/>
        </authorList>
    </citation>
    <scope>NUCLEOTIDE SEQUENCE</scope>
    <source>
        <strain evidence="4">DSM 44242</strain>
    </source>
</reference>
<dbReference type="AlphaFoldDB" id="A0AAW5TBL9"/>
<comment type="subcellular location">
    <subcellularLocation>
        <location evidence="1">Membrane</location>
    </subcellularLocation>
</comment>
<dbReference type="PANTHER" id="PTHR37042">
    <property type="entry name" value="OUTER MEMBRANE PROTEIN RV1973"/>
    <property type="match status" value="1"/>
</dbReference>
<dbReference type="RefSeq" id="WP_036442818.1">
    <property type="nucleotide sequence ID" value="NZ_JACKVC010000026.1"/>
</dbReference>
<keyword evidence="2 3" id="KW-0472">Membrane</keyword>
<comment type="caution">
    <text evidence="4">The sequence shown here is derived from an EMBL/GenBank/DDBJ whole genome shotgun (WGS) entry which is preliminary data.</text>
</comment>